<protein>
    <submittedName>
        <fullName evidence="3">Glycosyltransferase family 4 protein</fullName>
    </submittedName>
</protein>
<dbReference type="SUPFAM" id="SSF53756">
    <property type="entry name" value="UDP-Glycosyltransferase/glycogen phosphorylase"/>
    <property type="match status" value="1"/>
</dbReference>
<dbReference type="RefSeq" id="WP_137406324.1">
    <property type="nucleotide sequence ID" value="NZ_AP025465.1"/>
</dbReference>
<dbReference type="EMBL" id="VZPX01000002">
    <property type="protein sequence ID" value="KAB0482989.1"/>
    <property type="molecule type" value="Genomic_DNA"/>
</dbReference>
<accession>A0A7V7NXL2</accession>
<dbReference type="InterPro" id="IPR028098">
    <property type="entry name" value="Glyco_trans_4-like_N"/>
</dbReference>
<dbReference type="PANTHER" id="PTHR12526">
    <property type="entry name" value="GLYCOSYLTRANSFERASE"/>
    <property type="match status" value="1"/>
</dbReference>
<dbReference type="GO" id="GO:0016757">
    <property type="term" value="F:glycosyltransferase activity"/>
    <property type="evidence" value="ECO:0007669"/>
    <property type="project" value="InterPro"/>
</dbReference>
<dbReference type="InterPro" id="IPR001296">
    <property type="entry name" value="Glyco_trans_1"/>
</dbReference>
<dbReference type="Pfam" id="PF00534">
    <property type="entry name" value="Glycos_transf_1"/>
    <property type="match status" value="1"/>
</dbReference>
<gene>
    <name evidence="3" type="ORF">F7Q91_01415</name>
</gene>
<organism evidence="3 4">
    <name type="scientific">Vibrio chagasii</name>
    <dbReference type="NCBI Taxonomy" id="170679"/>
    <lineage>
        <taxon>Bacteria</taxon>
        <taxon>Pseudomonadati</taxon>
        <taxon>Pseudomonadota</taxon>
        <taxon>Gammaproteobacteria</taxon>
        <taxon>Vibrionales</taxon>
        <taxon>Vibrionaceae</taxon>
        <taxon>Vibrio</taxon>
    </lineage>
</organism>
<evidence type="ECO:0000313" key="4">
    <source>
        <dbReference type="Proteomes" id="UP000423756"/>
    </source>
</evidence>
<evidence type="ECO:0000259" key="1">
    <source>
        <dbReference type="Pfam" id="PF00534"/>
    </source>
</evidence>
<dbReference type="GeneID" id="77340023"/>
<proteinExistence type="predicted"/>
<evidence type="ECO:0000259" key="2">
    <source>
        <dbReference type="Pfam" id="PF13477"/>
    </source>
</evidence>
<comment type="caution">
    <text evidence="3">The sequence shown here is derived from an EMBL/GenBank/DDBJ whole genome shotgun (WGS) entry which is preliminary data.</text>
</comment>
<feature type="domain" description="Glycosyltransferase subfamily 4-like N-terminal" evidence="2">
    <location>
        <begin position="3"/>
        <end position="124"/>
    </location>
</feature>
<sequence>MKKLLFAINVGWYYDLHWRHRVNSAMTTGYSPHICTSKPTEIKENIHSLSLKRSSLGIVDNIKTLYQTITIFNKVKPDLIHSVTIKPNIMFGLLAWYSKVPILLTVPGVGSMFSQTKWSSKLVAKLILCLYRLVGRNKRSRFVFENSTDMQLFIENNICTTFNAFTVPGSGVDVDEYRAECIEVTPQSLKLLFAARLLEGKGLRELVQAVDSLKSKGLDVELNVAGIIDDDSNEAISIKQLEDWHRQGKVNWIGQVNNAMCDVISANDVVVLPTRYGEGLPRILIEANACQRPVISTNIAGCKDFVIDGETGLLIPPFDQAALENAILKLSDRQYSRKLGIRGREHVLSKYTVKHVIASYKKIYDDLQV</sequence>
<feature type="domain" description="Glycosyl transferase family 1" evidence="1">
    <location>
        <begin position="189"/>
        <end position="344"/>
    </location>
</feature>
<reference evidence="3 4" key="1">
    <citation type="submission" date="2019-09" db="EMBL/GenBank/DDBJ databases">
        <title>Draft genome sequences of 48 bacterial type strains from the CCUG.</title>
        <authorList>
            <person name="Tunovic T."/>
            <person name="Pineiro-Iglesias B."/>
            <person name="Unosson C."/>
            <person name="Inganas E."/>
            <person name="Ohlen M."/>
            <person name="Cardew S."/>
            <person name="Jensie-Markopoulos S."/>
            <person name="Salva-Serra F."/>
            <person name="Jaen-Luchoro D."/>
            <person name="Karlsson R."/>
            <person name="Svensson-Stadler L."/>
            <person name="Chun J."/>
            <person name="Moore E."/>
        </authorList>
    </citation>
    <scope>NUCLEOTIDE SEQUENCE [LARGE SCALE GENOMIC DNA]</scope>
    <source>
        <strain evidence="3 4">CCUG 48643</strain>
    </source>
</reference>
<dbReference type="PANTHER" id="PTHR12526:SF638">
    <property type="entry name" value="SPORE COAT PROTEIN SA"/>
    <property type="match status" value="1"/>
</dbReference>
<dbReference type="CDD" id="cd03808">
    <property type="entry name" value="GT4_CapM-like"/>
    <property type="match status" value="1"/>
</dbReference>
<dbReference type="AlphaFoldDB" id="A0A7V7NXL2"/>
<dbReference type="Proteomes" id="UP000423756">
    <property type="component" value="Unassembled WGS sequence"/>
</dbReference>
<keyword evidence="3" id="KW-0808">Transferase</keyword>
<evidence type="ECO:0000313" key="3">
    <source>
        <dbReference type="EMBL" id="KAB0482989.1"/>
    </source>
</evidence>
<name>A0A7V7NXL2_9VIBR</name>
<dbReference type="Pfam" id="PF13477">
    <property type="entry name" value="Glyco_trans_4_2"/>
    <property type="match status" value="1"/>
</dbReference>
<dbReference type="Gene3D" id="3.40.50.2000">
    <property type="entry name" value="Glycogen Phosphorylase B"/>
    <property type="match status" value="2"/>
</dbReference>
<dbReference type="GO" id="GO:1901135">
    <property type="term" value="P:carbohydrate derivative metabolic process"/>
    <property type="evidence" value="ECO:0007669"/>
    <property type="project" value="UniProtKB-ARBA"/>
</dbReference>